<dbReference type="FunFam" id="3.30.63.10:FF:000002">
    <property type="entry name" value="Guanylate kinase 1"/>
    <property type="match status" value="1"/>
</dbReference>
<reference evidence="14 15" key="1">
    <citation type="submission" date="2020-07" db="EMBL/GenBank/DDBJ databases">
        <title>Sequencing the genomes of 1000 actinobacteria strains.</title>
        <authorList>
            <person name="Klenk H.-P."/>
        </authorList>
    </citation>
    <scope>NUCLEOTIDE SEQUENCE [LARGE SCALE GENOMIC DNA]</scope>
    <source>
        <strain evidence="14 15">DSM 104006</strain>
    </source>
</reference>
<evidence type="ECO:0000256" key="6">
    <source>
        <dbReference type="ARBA" id="ARBA00022741"/>
    </source>
</evidence>
<keyword evidence="6 11" id="KW-0547">Nucleotide-binding</keyword>
<dbReference type="HAMAP" id="MF_00328">
    <property type="entry name" value="Guanylate_kinase"/>
    <property type="match status" value="1"/>
</dbReference>
<dbReference type="InterPro" id="IPR008144">
    <property type="entry name" value="Guanylate_kin-like_dom"/>
</dbReference>
<dbReference type="InterPro" id="IPR027417">
    <property type="entry name" value="P-loop_NTPase"/>
</dbReference>
<dbReference type="EC" id="2.7.4.8" evidence="3 11"/>
<dbReference type="RefSeq" id="WP_179775036.1">
    <property type="nucleotide sequence ID" value="NZ_JACCFK010000001.1"/>
</dbReference>
<proteinExistence type="inferred from homology"/>
<evidence type="ECO:0000256" key="8">
    <source>
        <dbReference type="ARBA" id="ARBA00022840"/>
    </source>
</evidence>
<evidence type="ECO:0000256" key="4">
    <source>
        <dbReference type="ARBA" id="ARBA00016296"/>
    </source>
</evidence>
<dbReference type="GO" id="GO:0005524">
    <property type="term" value="F:ATP binding"/>
    <property type="evidence" value="ECO:0007669"/>
    <property type="project" value="UniProtKB-UniRule"/>
</dbReference>
<evidence type="ECO:0000256" key="2">
    <source>
        <dbReference type="ARBA" id="ARBA00005790"/>
    </source>
</evidence>
<dbReference type="SMART" id="SM00072">
    <property type="entry name" value="GuKc"/>
    <property type="match status" value="1"/>
</dbReference>
<organism evidence="14 15">
    <name type="scientific">Amycolatopsis endophytica</name>
    <dbReference type="NCBI Taxonomy" id="860233"/>
    <lineage>
        <taxon>Bacteria</taxon>
        <taxon>Bacillati</taxon>
        <taxon>Actinomycetota</taxon>
        <taxon>Actinomycetes</taxon>
        <taxon>Pseudonocardiales</taxon>
        <taxon>Pseudonocardiaceae</taxon>
        <taxon>Amycolatopsis</taxon>
    </lineage>
</organism>
<accession>A0A853B9K1</accession>
<protein>
    <recommendedName>
        <fullName evidence="4 11">Guanylate kinase</fullName>
        <ecNumber evidence="3 11">2.7.4.8</ecNumber>
    </recommendedName>
    <alternativeName>
        <fullName evidence="9 11">GMP kinase</fullName>
    </alternativeName>
</protein>
<comment type="caution">
    <text evidence="14">The sequence shown here is derived from an EMBL/GenBank/DDBJ whole genome shotgun (WGS) entry which is preliminary data.</text>
</comment>
<dbReference type="NCBIfam" id="TIGR03263">
    <property type="entry name" value="guanyl_kin"/>
    <property type="match status" value="1"/>
</dbReference>
<gene>
    <name evidence="11" type="primary">gmk</name>
    <name evidence="14" type="ORF">HNR02_004429</name>
</gene>
<dbReference type="SUPFAM" id="SSF52540">
    <property type="entry name" value="P-loop containing nucleoside triphosphate hydrolases"/>
    <property type="match status" value="1"/>
</dbReference>
<evidence type="ECO:0000256" key="9">
    <source>
        <dbReference type="ARBA" id="ARBA00030128"/>
    </source>
</evidence>
<dbReference type="Gene3D" id="3.30.63.10">
    <property type="entry name" value="Guanylate Kinase phosphate binding domain"/>
    <property type="match status" value="1"/>
</dbReference>
<keyword evidence="8 11" id="KW-0067">ATP-binding</keyword>
<dbReference type="InterPro" id="IPR017665">
    <property type="entry name" value="Guanylate_kinase"/>
</dbReference>
<dbReference type="Gene3D" id="3.40.50.300">
    <property type="entry name" value="P-loop containing nucleotide triphosphate hydrolases"/>
    <property type="match status" value="1"/>
</dbReference>
<dbReference type="Proteomes" id="UP000549616">
    <property type="component" value="Unassembled WGS sequence"/>
</dbReference>
<keyword evidence="5 11" id="KW-0808">Transferase</keyword>
<feature type="compositionally biased region" description="Low complexity" evidence="12">
    <location>
        <begin position="39"/>
        <end position="48"/>
    </location>
</feature>
<dbReference type="InterPro" id="IPR008145">
    <property type="entry name" value="GK/Ca_channel_bsu"/>
</dbReference>
<dbReference type="PANTHER" id="PTHR23117:SF13">
    <property type="entry name" value="GUANYLATE KINASE"/>
    <property type="match status" value="1"/>
</dbReference>
<keyword evidence="7 11" id="KW-0418">Kinase</keyword>
<dbReference type="GO" id="GO:0004385">
    <property type="term" value="F:GMP kinase activity"/>
    <property type="evidence" value="ECO:0007669"/>
    <property type="project" value="UniProtKB-UniRule"/>
</dbReference>
<evidence type="ECO:0000256" key="12">
    <source>
        <dbReference type="SAM" id="MobiDB-lite"/>
    </source>
</evidence>
<dbReference type="PROSITE" id="PS00856">
    <property type="entry name" value="GUANYLATE_KINASE_1"/>
    <property type="match status" value="1"/>
</dbReference>
<name>A0A853B9K1_9PSEU</name>
<evidence type="ECO:0000313" key="14">
    <source>
        <dbReference type="EMBL" id="NYI91106.1"/>
    </source>
</evidence>
<feature type="region of interest" description="Disordered" evidence="12">
    <location>
        <begin position="1"/>
        <end position="48"/>
    </location>
</feature>
<evidence type="ECO:0000256" key="11">
    <source>
        <dbReference type="HAMAP-Rule" id="MF_00328"/>
    </source>
</evidence>
<keyword evidence="15" id="KW-1185">Reference proteome</keyword>
<dbReference type="InterPro" id="IPR020590">
    <property type="entry name" value="Guanylate_kinase_CS"/>
</dbReference>
<comment type="subcellular location">
    <subcellularLocation>
        <location evidence="11">Cytoplasm</location>
    </subcellularLocation>
</comment>
<evidence type="ECO:0000259" key="13">
    <source>
        <dbReference type="PROSITE" id="PS50052"/>
    </source>
</evidence>
<dbReference type="AlphaFoldDB" id="A0A853B9K1"/>
<dbReference type="GO" id="GO:0005829">
    <property type="term" value="C:cytosol"/>
    <property type="evidence" value="ECO:0007669"/>
    <property type="project" value="TreeGrafter"/>
</dbReference>
<comment type="similarity">
    <text evidence="2 11">Belongs to the guanylate kinase family.</text>
</comment>
<feature type="domain" description="Guanylate kinase-like" evidence="13">
    <location>
        <begin position="35"/>
        <end position="213"/>
    </location>
</feature>
<keyword evidence="11" id="KW-0963">Cytoplasm</keyword>
<evidence type="ECO:0000256" key="1">
    <source>
        <dbReference type="ARBA" id="ARBA00003531"/>
    </source>
</evidence>
<dbReference type="PANTHER" id="PTHR23117">
    <property type="entry name" value="GUANYLATE KINASE-RELATED"/>
    <property type="match status" value="1"/>
</dbReference>
<dbReference type="EMBL" id="JACCFK010000001">
    <property type="protein sequence ID" value="NYI91106.1"/>
    <property type="molecule type" value="Genomic_DNA"/>
</dbReference>
<evidence type="ECO:0000313" key="15">
    <source>
        <dbReference type="Proteomes" id="UP000549616"/>
    </source>
</evidence>
<evidence type="ECO:0000256" key="10">
    <source>
        <dbReference type="ARBA" id="ARBA00048594"/>
    </source>
</evidence>
<sequence>MSDTGSDRVTGAGGHAGPASHREPAQGQARSGARSRLTVVSGPSGVGKSSVVGALRGMDPDVFYSVSVTTRHPRPGEVDGVHYHFIDRAVFDKMVAAGELLEHAEFTGNCYGTPREPVERALAEGRPAVLEIELQGARQVRAAMPEARLVMLMPPSWDELVGRLTGRGTEEEAAVSARLAEAERELAAAGEFDVRLVNADVGEAARQLLDLLRGDHRLHEQNSGA</sequence>
<evidence type="ECO:0000256" key="5">
    <source>
        <dbReference type="ARBA" id="ARBA00022679"/>
    </source>
</evidence>
<comment type="function">
    <text evidence="1 11">Essential for recycling GMP and indirectly, cGMP.</text>
</comment>
<comment type="catalytic activity">
    <reaction evidence="10 11">
        <text>GMP + ATP = GDP + ADP</text>
        <dbReference type="Rhea" id="RHEA:20780"/>
        <dbReference type="ChEBI" id="CHEBI:30616"/>
        <dbReference type="ChEBI" id="CHEBI:58115"/>
        <dbReference type="ChEBI" id="CHEBI:58189"/>
        <dbReference type="ChEBI" id="CHEBI:456216"/>
        <dbReference type="EC" id="2.7.4.8"/>
    </reaction>
</comment>
<evidence type="ECO:0000256" key="7">
    <source>
        <dbReference type="ARBA" id="ARBA00022777"/>
    </source>
</evidence>
<evidence type="ECO:0000256" key="3">
    <source>
        <dbReference type="ARBA" id="ARBA00012961"/>
    </source>
</evidence>
<feature type="binding site" evidence="11">
    <location>
        <begin position="42"/>
        <end position="49"/>
    </location>
    <ligand>
        <name>ATP</name>
        <dbReference type="ChEBI" id="CHEBI:30616"/>
    </ligand>
</feature>
<dbReference type="Pfam" id="PF00625">
    <property type="entry name" value="Guanylate_kin"/>
    <property type="match status" value="1"/>
</dbReference>
<dbReference type="CDD" id="cd00071">
    <property type="entry name" value="GMPK"/>
    <property type="match status" value="1"/>
</dbReference>
<dbReference type="PROSITE" id="PS50052">
    <property type="entry name" value="GUANYLATE_KINASE_2"/>
    <property type="match status" value="1"/>
</dbReference>